<keyword evidence="1" id="KW-0732">Signal</keyword>
<proteinExistence type="predicted"/>
<evidence type="ECO:0000313" key="3">
    <source>
        <dbReference type="Proteomes" id="UP000237631"/>
    </source>
</evidence>
<keyword evidence="3" id="KW-1185">Reference proteome</keyword>
<sequence length="141" mass="15503">MLPRAILLALFGLFASIQAAAIPDLNSTSLDTSTSILQRSKGHKSECVRFSEQSCKAEKYGPFFVAYDVIIGVPYHWSHCDNLEQPVRSIGGVAGYKCDETDCGQMHVSFNRAEFDGKPLNRVLGEAFPPPVINGFNCPDY</sequence>
<dbReference type="AlphaFoldDB" id="A0A2S6CEB0"/>
<feature type="signal peptide" evidence="1">
    <location>
        <begin position="1"/>
        <end position="19"/>
    </location>
</feature>
<organism evidence="2 3">
    <name type="scientific">Cercospora berteroae</name>
    <dbReference type="NCBI Taxonomy" id="357750"/>
    <lineage>
        <taxon>Eukaryota</taxon>
        <taxon>Fungi</taxon>
        <taxon>Dikarya</taxon>
        <taxon>Ascomycota</taxon>
        <taxon>Pezizomycotina</taxon>
        <taxon>Dothideomycetes</taxon>
        <taxon>Dothideomycetidae</taxon>
        <taxon>Mycosphaerellales</taxon>
        <taxon>Mycosphaerellaceae</taxon>
        <taxon>Cercospora</taxon>
    </lineage>
</organism>
<name>A0A2S6CEB0_9PEZI</name>
<comment type="caution">
    <text evidence="2">The sequence shown here is derived from an EMBL/GenBank/DDBJ whole genome shotgun (WGS) entry which is preliminary data.</text>
</comment>
<accession>A0A2S6CEB0</accession>
<dbReference type="Proteomes" id="UP000237631">
    <property type="component" value="Unassembled WGS sequence"/>
</dbReference>
<dbReference type="OrthoDB" id="10337612at2759"/>
<gene>
    <name evidence="2" type="ORF">CBER1_05289</name>
</gene>
<reference evidence="3" key="1">
    <citation type="journal article" date="2017" name="bioRxiv">
        <title>Conservation of a gene cluster reveals novel cercosporin biosynthetic mechanisms and extends production to the genus Colletotrichum.</title>
        <authorList>
            <person name="de Jonge R."/>
            <person name="Ebert M.K."/>
            <person name="Huitt-Roehl C.R."/>
            <person name="Pal P."/>
            <person name="Suttle J.C."/>
            <person name="Spanner R.E."/>
            <person name="Neubauer J.D."/>
            <person name="Jurick W.M.II."/>
            <person name="Stott K.A."/>
            <person name="Secor G.A."/>
            <person name="Thomma B.P.H.J."/>
            <person name="Van de Peer Y."/>
            <person name="Townsend C.A."/>
            <person name="Bolton M.D."/>
        </authorList>
    </citation>
    <scope>NUCLEOTIDE SEQUENCE [LARGE SCALE GENOMIC DNA]</scope>
    <source>
        <strain evidence="3">CBS538.71</strain>
    </source>
</reference>
<evidence type="ECO:0000256" key="1">
    <source>
        <dbReference type="SAM" id="SignalP"/>
    </source>
</evidence>
<evidence type="ECO:0000313" key="2">
    <source>
        <dbReference type="EMBL" id="PPJ58072.1"/>
    </source>
</evidence>
<feature type="chain" id="PRO_5015417050" evidence="1">
    <location>
        <begin position="20"/>
        <end position="141"/>
    </location>
</feature>
<dbReference type="EMBL" id="PNEN01000474">
    <property type="protein sequence ID" value="PPJ58072.1"/>
    <property type="molecule type" value="Genomic_DNA"/>
</dbReference>
<protein>
    <submittedName>
        <fullName evidence="2">Uncharacterized protein</fullName>
    </submittedName>
</protein>